<evidence type="ECO:0000313" key="3">
    <source>
        <dbReference type="Proteomes" id="UP000031036"/>
    </source>
</evidence>
<protein>
    <submittedName>
        <fullName evidence="2">Uncharacterized protein</fullName>
    </submittedName>
</protein>
<dbReference type="Proteomes" id="UP000031036">
    <property type="component" value="Unassembled WGS sequence"/>
</dbReference>
<gene>
    <name evidence="2" type="ORF">Tcan_01655</name>
</gene>
<feature type="transmembrane region" description="Helical" evidence="1">
    <location>
        <begin position="126"/>
        <end position="148"/>
    </location>
</feature>
<feature type="non-terminal residue" evidence="2">
    <location>
        <position position="150"/>
    </location>
</feature>
<name>A0A0B2VP23_TOXCA</name>
<keyword evidence="1" id="KW-0812">Transmembrane</keyword>
<comment type="caution">
    <text evidence="2">The sequence shown here is derived from an EMBL/GenBank/DDBJ whole genome shotgun (WGS) entry which is preliminary data.</text>
</comment>
<keyword evidence="1" id="KW-0472">Membrane</keyword>
<organism evidence="2 3">
    <name type="scientific">Toxocara canis</name>
    <name type="common">Canine roundworm</name>
    <dbReference type="NCBI Taxonomy" id="6265"/>
    <lineage>
        <taxon>Eukaryota</taxon>
        <taxon>Metazoa</taxon>
        <taxon>Ecdysozoa</taxon>
        <taxon>Nematoda</taxon>
        <taxon>Chromadorea</taxon>
        <taxon>Rhabditida</taxon>
        <taxon>Spirurina</taxon>
        <taxon>Ascaridomorpha</taxon>
        <taxon>Ascaridoidea</taxon>
        <taxon>Toxocaridae</taxon>
        <taxon>Toxocara</taxon>
    </lineage>
</organism>
<keyword evidence="3" id="KW-1185">Reference proteome</keyword>
<dbReference type="AlphaFoldDB" id="A0A0B2VP23"/>
<proteinExistence type="predicted"/>
<reference evidence="2 3" key="1">
    <citation type="submission" date="2014-11" db="EMBL/GenBank/DDBJ databases">
        <title>Genetic blueprint of the zoonotic pathogen Toxocara canis.</title>
        <authorList>
            <person name="Zhu X.-Q."/>
            <person name="Korhonen P.K."/>
            <person name="Cai H."/>
            <person name="Young N.D."/>
            <person name="Nejsum P."/>
            <person name="von Samson-Himmelstjerna G."/>
            <person name="Boag P.R."/>
            <person name="Tan P."/>
            <person name="Li Q."/>
            <person name="Min J."/>
            <person name="Yang Y."/>
            <person name="Wang X."/>
            <person name="Fang X."/>
            <person name="Hall R.S."/>
            <person name="Hofmann A."/>
            <person name="Sternberg P.W."/>
            <person name="Jex A.R."/>
            <person name="Gasser R.B."/>
        </authorList>
    </citation>
    <scope>NUCLEOTIDE SEQUENCE [LARGE SCALE GENOMIC DNA]</scope>
    <source>
        <strain evidence="2">PN_DK_2014</strain>
    </source>
</reference>
<evidence type="ECO:0000256" key="1">
    <source>
        <dbReference type="SAM" id="Phobius"/>
    </source>
</evidence>
<keyword evidence="1" id="KW-1133">Transmembrane helix</keyword>
<accession>A0A0B2VP23</accession>
<dbReference type="EMBL" id="JPKZ01001202">
    <property type="protein sequence ID" value="KHN83318.1"/>
    <property type="molecule type" value="Genomic_DNA"/>
</dbReference>
<sequence length="150" mass="17308">MTHSLDDPFESKIHIVQRRHAACIVHPCASMEDHKSIHIQRHMTNKLRRGGCKQLHHRNPSASSRSTTYPLRLLRASVYRSSAFCSKLFAPALFHFDFTIGAHLPKCKFIVTYSIPFRFIYRPRAVAVYSLTFATVHISNLHCCFFLLSH</sequence>
<evidence type="ECO:0000313" key="2">
    <source>
        <dbReference type="EMBL" id="KHN83318.1"/>
    </source>
</evidence>